<protein>
    <recommendedName>
        <fullName evidence="5">Cyanophycinase</fullName>
        <ecNumber evidence="4">3.4.15.6</ecNumber>
    </recommendedName>
</protein>
<dbReference type="InterPro" id="IPR005320">
    <property type="entry name" value="Peptidase_S51"/>
</dbReference>
<name>A0A518D0T6_9BACT</name>
<dbReference type="EC" id="3.4.15.6" evidence="4"/>
<dbReference type="EMBL" id="CP036290">
    <property type="protein sequence ID" value="QDU85074.1"/>
    <property type="molecule type" value="Genomic_DNA"/>
</dbReference>
<dbReference type="CDD" id="cd03145">
    <property type="entry name" value="GAT1_cyanophycinase"/>
    <property type="match status" value="1"/>
</dbReference>
<evidence type="ECO:0000256" key="4">
    <source>
        <dbReference type="ARBA" id="ARBA00013115"/>
    </source>
</evidence>
<dbReference type="SUPFAM" id="SSF52317">
    <property type="entry name" value="Class I glutamine amidotransferase-like"/>
    <property type="match status" value="1"/>
</dbReference>
<dbReference type="InterPro" id="IPR011811">
    <property type="entry name" value="Peptidase_S51_cyanophycinase"/>
</dbReference>
<dbReference type="GO" id="GO:0006508">
    <property type="term" value="P:proteolysis"/>
    <property type="evidence" value="ECO:0007669"/>
    <property type="project" value="UniProtKB-KW"/>
</dbReference>
<dbReference type="PANTHER" id="PTHR36175">
    <property type="entry name" value="CYANOPHYCINASE"/>
    <property type="match status" value="1"/>
</dbReference>
<evidence type="ECO:0000256" key="1">
    <source>
        <dbReference type="ARBA" id="ARBA00001092"/>
    </source>
</evidence>
<dbReference type="Pfam" id="PF03575">
    <property type="entry name" value="Peptidase_S51"/>
    <property type="match status" value="1"/>
</dbReference>
<organism evidence="9 10">
    <name type="scientific">Rohdeia mirabilis</name>
    <dbReference type="NCBI Taxonomy" id="2528008"/>
    <lineage>
        <taxon>Bacteria</taxon>
        <taxon>Pseudomonadati</taxon>
        <taxon>Planctomycetota</taxon>
        <taxon>Planctomycetia</taxon>
        <taxon>Planctomycetia incertae sedis</taxon>
        <taxon>Rohdeia</taxon>
    </lineage>
</organism>
<dbReference type="GO" id="GO:0008241">
    <property type="term" value="F:peptidyl-dipeptidase activity"/>
    <property type="evidence" value="ECO:0007669"/>
    <property type="project" value="UniProtKB-EC"/>
</dbReference>
<dbReference type="Proteomes" id="UP000319342">
    <property type="component" value="Chromosome"/>
</dbReference>
<proteinExistence type="inferred from homology"/>
<dbReference type="PANTHER" id="PTHR36175:SF1">
    <property type="entry name" value="CYANOPHYCINASE"/>
    <property type="match status" value="1"/>
</dbReference>
<evidence type="ECO:0000256" key="2">
    <source>
        <dbReference type="ARBA" id="ARBA00002039"/>
    </source>
</evidence>
<sequence length="402" mass="42726">MLDSRTRPRSAFFRGVRRFSSQVLFAGFLGLASSCAGMSTGDRGELVIVGGGLRADNALVLSAFTEGAGERVLVLPTASGVPEESGPGTVEDLAAHADFGQSIEVLEILHTTPERADDPHYVDPIRDADALWFTGGDQSRITAVFRPLGVDTPAYRAMVHVLRRGGRVAGSSAGAAMMSDPMIVGGTSRAALLDGTAGGRFELGLGMGFFPFGLVDQHFLRRGRIGRLAVALEETDTRFGWGIADNCALAVDLEGRSGRPLGERAVLQIDARDLERDGRSRRGLRVALLSTGDTIDFATGAVVLAGHKRALEPLDRFDARSFVPLEPFGDDTLTHLVERLSTDPTTPQRAELDGIALVVRADADTRFVTGDATLVGFSATGVLLDLEVDADAVSAARARNRR</sequence>
<evidence type="ECO:0000313" key="9">
    <source>
        <dbReference type="EMBL" id="QDU85074.1"/>
    </source>
</evidence>
<evidence type="ECO:0000256" key="3">
    <source>
        <dbReference type="ARBA" id="ARBA00006534"/>
    </source>
</evidence>
<comment type="catalytic activity">
    <reaction evidence="1">
        <text>[L-4-(L-arginin-2-N-yl)aspartate](n) + H2O = [L-4-(L-arginin-2-N-yl)aspartate](n-1) + L-4-(L-arginin-2-N-yl)aspartate</text>
        <dbReference type="Rhea" id="RHEA:12845"/>
        <dbReference type="Rhea" id="RHEA-COMP:13728"/>
        <dbReference type="Rhea" id="RHEA-COMP:13734"/>
        <dbReference type="ChEBI" id="CHEBI:15377"/>
        <dbReference type="ChEBI" id="CHEBI:137986"/>
        <dbReference type="ChEBI" id="CHEBI:137991"/>
        <dbReference type="EC" id="3.4.15.6"/>
    </reaction>
</comment>
<accession>A0A518D0T6</accession>
<keyword evidence="6" id="KW-0645">Protease</keyword>
<dbReference type="RefSeq" id="WP_145187754.1">
    <property type="nucleotide sequence ID" value="NZ_CP036290.1"/>
</dbReference>
<dbReference type="AlphaFoldDB" id="A0A518D0T6"/>
<evidence type="ECO:0000256" key="5">
    <source>
        <dbReference type="ARBA" id="ARBA00015719"/>
    </source>
</evidence>
<evidence type="ECO:0000313" key="10">
    <source>
        <dbReference type="Proteomes" id="UP000319342"/>
    </source>
</evidence>
<dbReference type="GO" id="GO:0008236">
    <property type="term" value="F:serine-type peptidase activity"/>
    <property type="evidence" value="ECO:0007669"/>
    <property type="project" value="UniProtKB-KW"/>
</dbReference>
<dbReference type="InterPro" id="IPR029062">
    <property type="entry name" value="Class_I_gatase-like"/>
</dbReference>
<comment type="function">
    <text evidence="2">Exopeptidase that catalyzes the hydrolytic cleavage of multi-L-arginyl-poly-L-aspartic acid (cyanophycin; a water-insoluble reserve polymer) into aspartate-arginine dipeptides.</text>
</comment>
<comment type="similarity">
    <text evidence="3">Belongs to the peptidase S51 family.</text>
</comment>
<keyword evidence="8" id="KW-0720">Serine protease</keyword>
<reference evidence="9 10" key="1">
    <citation type="submission" date="2019-02" db="EMBL/GenBank/DDBJ databases">
        <title>Deep-cultivation of Planctomycetes and their phenomic and genomic characterization uncovers novel biology.</title>
        <authorList>
            <person name="Wiegand S."/>
            <person name="Jogler M."/>
            <person name="Boedeker C."/>
            <person name="Pinto D."/>
            <person name="Vollmers J."/>
            <person name="Rivas-Marin E."/>
            <person name="Kohn T."/>
            <person name="Peeters S.H."/>
            <person name="Heuer A."/>
            <person name="Rast P."/>
            <person name="Oberbeckmann S."/>
            <person name="Bunk B."/>
            <person name="Jeske O."/>
            <person name="Meyerdierks A."/>
            <person name="Storesund J.E."/>
            <person name="Kallscheuer N."/>
            <person name="Luecker S."/>
            <person name="Lage O.M."/>
            <person name="Pohl T."/>
            <person name="Merkel B.J."/>
            <person name="Hornburger P."/>
            <person name="Mueller R.-W."/>
            <person name="Bruemmer F."/>
            <person name="Labrenz M."/>
            <person name="Spormann A.M."/>
            <person name="Op den Camp H."/>
            <person name="Overmann J."/>
            <person name="Amann R."/>
            <person name="Jetten M.S.M."/>
            <person name="Mascher T."/>
            <person name="Medema M.H."/>
            <person name="Devos D.P."/>
            <person name="Kaster A.-K."/>
            <person name="Ovreas L."/>
            <person name="Rohde M."/>
            <person name="Galperin M.Y."/>
            <person name="Jogler C."/>
        </authorList>
    </citation>
    <scope>NUCLEOTIDE SEQUENCE [LARGE SCALE GENOMIC DNA]</scope>
    <source>
        <strain evidence="9 10">Pla163</strain>
    </source>
</reference>
<keyword evidence="10" id="KW-1185">Reference proteome</keyword>
<evidence type="ECO:0000256" key="7">
    <source>
        <dbReference type="ARBA" id="ARBA00022801"/>
    </source>
</evidence>
<dbReference type="OrthoDB" id="9799980at2"/>
<keyword evidence="9" id="KW-0121">Carboxypeptidase</keyword>
<keyword evidence="7 9" id="KW-0378">Hydrolase</keyword>
<dbReference type="NCBIfam" id="TIGR02069">
    <property type="entry name" value="cyanophycinase"/>
    <property type="match status" value="1"/>
</dbReference>
<gene>
    <name evidence="9" type="primary">cphE</name>
    <name evidence="9" type="ORF">Pla163_21990</name>
</gene>
<dbReference type="GO" id="GO:0004180">
    <property type="term" value="F:carboxypeptidase activity"/>
    <property type="evidence" value="ECO:0007669"/>
    <property type="project" value="UniProtKB-KW"/>
</dbReference>
<evidence type="ECO:0000256" key="8">
    <source>
        <dbReference type="ARBA" id="ARBA00022825"/>
    </source>
</evidence>
<evidence type="ECO:0000256" key="6">
    <source>
        <dbReference type="ARBA" id="ARBA00022670"/>
    </source>
</evidence>
<dbReference type="Gene3D" id="3.40.50.880">
    <property type="match status" value="1"/>
</dbReference>
<dbReference type="PROSITE" id="PS51257">
    <property type="entry name" value="PROKAR_LIPOPROTEIN"/>
    <property type="match status" value="1"/>
</dbReference>